<evidence type="ECO:0000313" key="3">
    <source>
        <dbReference type="Proteomes" id="UP000010847"/>
    </source>
</evidence>
<gene>
    <name evidence="2" type="ORF">DESME_00800</name>
</gene>
<proteinExistence type="predicted"/>
<dbReference type="RefSeq" id="WP_006718714.1">
    <property type="nucleotide sequence ID" value="NZ_CP007032.1"/>
</dbReference>
<dbReference type="STRING" id="871968.DESME_00800"/>
<sequence>MPSKLRSVTIKLKLNMWEQIEVISQKKGETVSDTIRYLIARGLDERVYKENTELIAKIVKEQVEQAMKPYLGNILYEEQNPQRFMKPVDPRKLAICRRRIG</sequence>
<dbReference type="AlphaFoldDB" id="W0EBW7"/>
<organism evidence="2 3">
    <name type="scientific">Desulfitobacterium metallireducens DSM 15288</name>
    <dbReference type="NCBI Taxonomy" id="871968"/>
    <lineage>
        <taxon>Bacteria</taxon>
        <taxon>Bacillati</taxon>
        <taxon>Bacillota</taxon>
        <taxon>Clostridia</taxon>
        <taxon>Eubacteriales</taxon>
        <taxon>Desulfitobacteriaceae</taxon>
        <taxon>Desulfitobacterium</taxon>
    </lineage>
</organism>
<dbReference type="OrthoDB" id="9887893at2"/>
<dbReference type="EMBL" id="CP007032">
    <property type="protein sequence ID" value="AHF08365.1"/>
    <property type="molecule type" value="Genomic_DNA"/>
</dbReference>
<evidence type="ECO:0000313" key="2">
    <source>
        <dbReference type="EMBL" id="AHF08365.1"/>
    </source>
</evidence>
<feature type="domain" description="MatP C-terminal ribbon-helix-helix" evidence="1">
    <location>
        <begin position="9"/>
        <end position="44"/>
    </location>
</feature>
<keyword evidence="3" id="KW-1185">Reference proteome</keyword>
<dbReference type="KEGG" id="dmt:DESME_00800"/>
<name>W0EBW7_9FIRM</name>
<dbReference type="HOGENOM" id="CLU_2286930_0_0_9"/>
<protein>
    <recommendedName>
        <fullName evidence="1">MatP C-terminal ribbon-helix-helix domain-containing protein</fullName>
    </recommendedName>
</protein>
<dbReference type="Pfam" id="PF17414">
    <property type="entry name" value="MatP_C"/>
    <property type="match status" value="1"/>
</dbReference>
<reference evidence="2 3" key="1">
    <citation type="submission" date="2013-12" db="EMBL/GenBank/DDBJ databases">
        <authorList>
            <consortium name="DOE Joint Genome Institute"/>
            <person name="Smidt H."/>
            <person name="Huntemann M."/>
            <person name="Han J."/>
            <person name="Chen A."/>
            <person name="Kyrpides N."/>
            <person name="Mavromatis K."/>
            <person name="Markowitz V."/>
            <person name="Palaniappan K."/>
            <person name="Ivanova N."/>
            <person name="Schaumberg A."/>
            <person name="Pati A."/>
            <person name="Liolios K."/>
            <person name="Nordberg H.P."/>
            <person name="Cantor M.N."/>
            <person name="Hua S.X."/>
            <person name="Woyke T."/>
        </authorList>
    </citation>
    <scope>NUCLEOTIDE SEQUENCE [LARGE SCALE GENOMIC DNA]</scope>
    <source>
        <strain evidence="3">DSM 15288</strain>
    </source>
</reference>
<dbReference type="InterPro" id="IPR035375">
    <property type="entry name" value="MatP_C"/>
</dbReference>
<accession>W0EBW7</accession>
<evidence type="ECO:0000259" key="1">
    <source>
        <dbReference type="Pfam" id="PF17414"/>
    </source>
</evidence>
<dbReference type="Proteomes" id="UP000010847">
    <property type="component" value="Chromosome"/>
</dbReference>